<dbReference type="Pfam" id="PF06167">
    <property type="entry name" value="Peptidase_M90"/>
    <property type="match status" value="1"/>
</dbReference>
<dbReference type="EMBL" id="CP036425">
    <property type="protein sequence ID" value="QDU35345.1"/>
    <property type="molecule type" value="Genomic_DNA"/>
</dbReference>
<gene>
    <name evidence="1" type="primary">mtfA</name>
    <name evidence="1" type="ORF">KS4_34260</name>
</gene>
<dbReference type="AlphaFoldDB" id="A0A517YYQ6"/>
<dbReference type="Gene3D" id="3.40.390.10">
    <property type="entry name" value="Collagenase (Catalytic Domain)"/>
    <property type="match status" value="1"/>
</dbReference>
<dbReference type="InterPro" id="IPR042252">
    <property type="entry name" value="MtfA_N"/>
</dbReference>
<keyword evidence="2" id="KW-1185">Reference proteome</keyword>
<dbReference type="KEGG" id="pcor:KS4_34260"/>
<dbReference type="OrthoDB" id="9786424at2"/>
<dbReference type="PANTHER" id="PTHR30164">
    <property type="entry name" value="MTFA PEPTIDASE"/>
    <property type="match status" value="1"/>
</dbReference>
<evidence type="ECO:0000313" key="1">
    <source>
        <dbReference type="EMBL" id="QDU35345.1"/>
    </source>
</evidence>
<dbReference type="PANTHER" id="PTHR30164:SF2">
    <property type="entry name" value="PROTEIN MTFA"/>
    <property type="match status" value="1"/>
</dbReference>
<accession>A0A517YYQ6</accession>
<dbReference type="InterPro" id="IPR010384">
    <property type="entry name" value="MtfA_fam"/>
</dbReference>
<dbReference type="Gene3D" id="1.10.472.150">
    <property type="entry name" value="Glucose-regulated metallo-peptidase M90, N-terminal domain"/>
    <property type="match status" value="1"/>
</dbReference>
<organism evidence="1 2">
    <name type="scientific">Poriferisphaera corsica</name>
    <dbReference type="NCBI Taxonomy" id="2528020"/>
    <lineage>
        <taxon>Bacteria</taxon>
        <taxon>Pseudomonadati</taxon>
        <taxon>Planctomycetota</taxon>
        <taxon>Phycisphaerae</taxon>
        <taxon>Phycisphaerales</taxon>
        <taxon>Phycisphaeraceae</taxon>
        <taxon>Poriferisphaera</taxon>
    </lineage>
</organism>
<dbReference type="Proteomes" id="UP000317369">
    <property type="component" value="Chromosome"/>
</dbReference>
<dbReference type="SUPFAM" id="SSF55486">
    <property type="entry name" value="Metalloproteases ('zincins'), catalytic domain"/>
    <property type="match status" value="1"/>
</dbReference>
<name>A0A517YYQ6_9BACT</name>
<dbReference type="GO" id="GO:0005829">
    <property type="term" value="C:cytosol"/>
    <property type="evidence" value="ECO:0007669"/>
    <property type="project" value="TreeGrafter"/>
</dbReference>
<proteinExistence type="predicted"/>
<dbReference type="CDD" id="cd20169">
    <property type="entry name" value="Peptidase_M90_mtfA"/>
    <property type="match status" value="1"/>
</dbReference>
<dbReference type="InterPro" id="IPR024079">
    <property type="entry name" value="MetalloPept_cat_dom_sf"/>
</dbReference>
<sequence>MIFDWLAERRRRNILNDPFSAEWEAYLHKNMGHYDYLDTTEQKQLRDLTQVFIAEKDWEGCGGLELTDEIKVTIAAQACLLILGLDHILYKNVMTVLVYPSTVVPVYPAGYGDQHGIIQDEHCVPILGQAAMGGPIILVWDAVRRGGIHPEDGHNVVYHEFAHKLDMLDGEINGTPPLETRDQYKQWNEVCTREYKDLRRRAAAGKRTFLDQYGGKDVGEFFAVATEFFFDQPVRMEAEHNDLYEVLKGFYKQDPATRMRRQRK</sequence>
<dbReference type="GO" id="GO:0008237">
    <property type="term" value="F:metallopeptidase activity"/>
    <property type="evidence" value="ECO:0007669"/>
    <property type="project" value="InterPro"/>
</dbReference>
<reference evidence="1 2" key="1">
    <citation type="submission" date="2019-02" db="EMBL/GenBank/DDBJ databases">
        <title>Deep-cultivation of Planctomycetes and their phenomic and genomic characterization uncovers novel biology.</title>
        <authorList>
            <person name="Wiegand S."/>
            <person name="Jogler M."/>
            <person name="Boedeker C."/>
            <person name="Pinto D."/>
            <person name="Vollmers J."/>
            <person name="Rivas-Marin E."/>
            <person name="Kohn T."/>
            <person name="Peeters S.H."/>
            <person name="Heuer A."/>
            <person name="Rast P."/>
            <person name="Oberbeckmann S."/>
            <person name="Bunk B."/>
            <person name="Jeske O."/>
            <person name="Meyerdierks A."/>
            <person name="Storesund J.E."/>
            <person name="Kallscheuer N."/>
            <person name="Luecker S."/>
            <person name="Lage O.M."/>
            <person name="Pohl T."/>
            <person name="Merkel B.J."/>
            <person name="Hornburger P."/>
            <person name="Mueller R.-W."/>
            <person name="Bruemmer F."/>
            <person name="Labrenz M."/>
            <person name="Spormann A.M."/>
            <person name="Op den Camp H."/>
            <person name="Overmann J."/>
            <person name="Amann R."/>
            <person name="Jetten M.S.M."/>
            <person name="Mascher T."/>
            <person name="Medema M.H."/>
            <person name="Devos D.P."/>
            <person name="Kaster A.-K."/>
            <person name="Ovreas L."/>
            <person name="Rohde M."/>
            <person name="Galperin M.Y."/>
            <person name="Jogler C."/>
        </authorList>
    </citation>
    <scope>NUCLEOTIDE SEQUENCE [LARGE SCALE GENOMIC DNA]</scope>
    <source>
        <strain evidence="1 2">KS4</strain>
    </source>
</reference>
<evidence type="ECO:0000313" key="2">
    <source>
        <dbReference type="Proteomes" id="UP000317369"/>
    </source>
</evidence>
<dbReference type="RefSeq" id="WP_145080546.1">
    <property type="nucleotide sequence ID" value="NZ_CP036425.1"/>
</dbReference>
<protein>
    <submittedName>
        <fullName evidence="1">Protein MtfA</fullName>
    </submittedName>
</protein>
<dbReference type="GO" id="GO:0004177">
    <property type="term" value="F:aminopeptidase activity"/>
    <property type="evidence" value="ECO:0007669"/>
    <property type="project" value="TreeGrafter"/>
</dbReference>